<accession>A0A068LD29</accession>
<keyword evidence="10" id="KW-0999">Mitochondrion inner membrane</keyword>
<evidence type="ECO:0000256" key="3">
    <source>
        <dbReference type="ARBA" id="ARBA00016612"/>
    </source>
</evidence>
<keyword evidence="5 10" id="KW-0812">Transmembrane</keyword>
<dbReference type="Gene3D" id="1.10.287.3510">
    <property type="match status" value="1"/>
</dbReference>
<dbReference type="Pfam" id="PF00420">
    <property type="entry name" value="Oxidored_q2"/>
    <property type="match status" value="1"/>
</dbReference>
<sequence length="100" mass="11441">MNINIIIITRLRILTISITRLIINFRNLVIILLTFELILLTIILLFATTSICTYCNLNTIFIVLIFSVAASETAIRLIILTTHYRIRGRIAIKTLNLLRG</sequence>
<dbReference type="AlphaFoldDB" id="A0A068LD29"/>
<evidence type="ECO:0000256" key="1">
    <source>
        <dbReference type="ARBA" id="ARBA00004141"/>
    </source>
</evidence>
<evidence type="ECO:0000256" key="10">
    <source>
        <dbReference type="RuleBase" id="RU004419"/>
    </source>
</evidence>
<reference evidence="11" key="1">
    <citation type="journal article" date="2014" name="Mitochondrial DNA">
        <title>The mitochondrial genome of the deep-sea glass sponge Lophophysema eversa (Porifera, Hexacinellida, Hyalonematidae).</title>
        <authorList>
            <person name="Zhang Y."/>
            <person name="Sun J."/>
            <person name="Li X."/>
            <person name="Qiu J.-W."/>
        </authorList>
    </citation>
    <scope>NUCLEOTIDE SEQUENCE</scope>
</reference>
<gene>
    <name evidence="11" type="primary">nad4l</name>
</gene>
<keyword evidence="10" id="KW-0249">Electron transport</keyword>
<dbReference type="InterPro" id="IPR001133">
    <property type="entry name" value="NADH_UbQ_OxRdtase_chain4L/K"/>
</dbReference>
<comment type="subcellular location">
    <subcellularLocation>
        <location evidence="1">Membrane</location>
        <topology evidence="1">Multi-pass membrane protein</topology>
    </subcellularLocation>
    <subcellularLocation>
        <location evidence="10">Mitochondrion inner membrane</location>
        <topology evidence="10">Multi-pass membrane protein</topology>
    </subcellularLocation>
</comment>
<protein>
    <recommendedName>
        <fullName evidence="3 10">NADH-ubiquinone oxidoreductase chain 4L</fullName>
        <ecNumber evidence="10">7.1.1.2</ecNumber>
    </recommendedName>
</protein>
<dbReference type="GO" id="GO:0016651">
    <property type="term" value="F:oxidoreductase activity, acting on NAD(P)H"/>
    <property type="evidence" value="ECO:0007669"/>
    <property type="project" value="InterPro"/>
</dbReference>
<keyword evidence="10 11" id="KW-0496">Mitochondrion</keyword>
<keyword evidence="7 10" id="KW-1133">Transmembrane helix</keyword>
<evidence type="ECO:0000256" key="5">
    <source>
        <dbReference type="ARBA" id="ARBA00022692"/>
    </source>
</evidence>
<keyword evidence="10" id="KW-0830">Ubiquinone</keyword>
<evidence type="ECO:0000256" key="6">
    <source>
        <dbReference type="ARBA" id="ARBA00022967"/>
    </source>
</evidence>
<evidence type="ECO:0000256" key="9">
    <source>
        <dbReference type="ARBA" id="ARBA00023136"/>
    </source>
</evidence>
<comment type="catalytic activity">
    <reaction evidence="10">
        <text>a ubiquinone + NADH + 5 H(+)(in) = a ubiquinol + NAD(+) + 4 H(+)(out)</text>
        <dbReference type="Rhea" id="RHEA:29091"/>
        <dbReference type="Rhea" id="RHEA-COMP:9565"/>
        <dbReference type="Rhea" id="RHEA-COMP:9566"/>
        <dbReference type="ChEBI" id="CHEBI:15378"/>
        <dbReference type="ChEBI" id="CHEBI:16389"/>
        <dbReference type="ChEBI" id="CHEBI:17976"/>
        <dbReference type="ChEBI" id="CHEBI:57540"/>
        <dbReference type="ChEBI" id="CHEBI:57945"/>
        <dbReference type="EC" id="7.1.1.2"/>
    </reaction>
</comment>
<feature type="transmembrane region" description="Helical" evidence="10">
    <location>
        <begin position="59"/>
        <end position="79"/>
    </location>
</feature>
<feature type="transmembrane region" description="Helical" evidence="10">
    <location>
        <begin position="21"/>
        <end position="47"/>
    </location>
</feature>
<dbReference type="InterPro" id="IPR039428">
    <property type="entry name" value="NUOK/Mnh_C1-like"/>
</dbReference>
<dbReference type="GO" id="GO:0030964">
    <property type="term" value="C:NADH dehydrogenase complex"/>
    <property type="evidence" value="ECO:0007669"/>
    <property type="project" value="TreeGrafter"/>
</dbReference>
<dbReference type="EMBL" id="KM035411">
    <property type="protein sequence ID" value="AIE43805.1"/>
    <property type="molecule type" value="Genomic_DNA"/>
</dbReference>
<dbReference type="EC" id="7.1.1.2" evidence="10"/>
<evidence type="ECO:0000256" key="7">
    <source>
        <dbReference type="ARBA" id="ARBA00022989"/>
    </source>
</evidence>
<evidence type="ECO:0000313" key="11">
    <source>
        <dbReference type="EMBL" id="AIE43805.1"/>
    </source>
</evidence>
<comment type="similarity">
    <text evidence="2 10">Belongs to the complex I subunit 4L family.</text>
</comment>
<keyword evidence="6 10" id="KW-1278">Translocase</keyword>
<keyword evidence="8 10" id="KW-0520">NAD</keyword>
<dbReference type="GO" id="GO:0005743">
    <property type="term" value="C:mitochondrial inner membrane"/>
    <property type="evidence" value="ECO:0007669"/>
    <property type="project" value="UniProtKB-SubCell"/>
</dbReference>
<geneLocation type="mitochondrion" evidence="11"/>
<dbReference type="PANTHER" id="PTHR11434">
    <property type="entry name" value="NADH-UBIQUINONE OXIDOREDUCTASE SUBUNIT ND4L"/>
    <property type="match status" value="1"/>
</dbReference>
<dbReference type="GO" id="GO:0042773">
    <property type="term" value="P:ATP synthesis coupled electron transport"/>
    <property type="evidence" value="ECO:0007669"/>
    <property type="project" value="UniProtKB-UniRule"/>
</dbReference>
<evidence type="ECO:0000256" key="4">
    <source>
        <dbReference type="ARBA" id="ARBA00022448"/>
    </source>
</evidence>
<keyword evidence="4 10" id="KW-0813">Transport</keyword>
<proteinExistence type="inferred from homology"/>
<evidence type="ECO:0000256" key="2">
    <source>
        <dbReference type="ARBA" id="ARBA00010519"/>
    </source>
</evidence>
<keyword evidence="10" id="KW-0679">Respiratory chain</keyword>
<keyword evidence="9 10" id="KW-0472">Membrane</keyword>
<name>A0A068LD29_9METZ</name>
<dbReference type="GO" id="GO:0008137">
    <property type="term" value="F:NADH dehydrogenase (ubiquinone) activity"/>
    <property type="evidence" value="ECO:0007669"/>
    <property type="project" value="UniProtKB-EC"/>
</dbReference>
<dbReference type="PANTHER" id="PTHR11434:SF16">
    <property type="entry name" value="NADH-UBIQUINONE OXIDOREDUCTASE CHAIN 4L"/>
    <property type="match status" value="1"/>
</dbReference>
<organism evidence="11">
    <name type="scientific">Lophophysema eversa</name>
    <dbReference type="NCBI Taxonomy" id="1510205"/>
    <lineage>
        <taxon>Eukaryota</taxon>
        <taxon>Metazoa</taxon>
        <taxon>Porifera</taxon>
        <taxon>Hexactinellida</taxon>
        <taxon>Amphidiscophora</taxon>
        <taxon>Amphidiscosida</taxon>
        <taxon>Hyalonematidae</taxon>
        <taxon>Lophophysema</taxon>
    </lineage>
</organism>
<evidence type="ECO:0000256" key="8">
    <source>
        <dbReference type="ARBA" id="ARBA00023027"/>
    </source>
</evidence>
<comment type="function">
    <text evidence="10">Core subunit of the mitochondrial membrane respiratory chain NADH dehydrogenase (Complex I) which catalyzes electron transfer from NADH through the respiratory chain, using ubiquinone as an electron acceptor.</text>
</comment>